<evidence type="ECO:0000256" key="1">
    <source>
        <dbReference type="SAM" id="MobiDB-lite"/>
    </source>
</evidence>
<accession>A0AAV6SZ04</accession>
<feature type="region of interest" description="Disordered" evidence="1">
    <location>
        <begin position="87"/>
        <end position="148"/>
    </location>
</feature>
<evidence type="ECO:0000313" key="3">
    <source>
        <dbReference type="Proteomes" id="UP000693946"/>
    </source>
</evidence>
<dbReference type="Proteomes" id="UP000693946">
    <property type="component" value="Linkage Group LG10"/>
</dbReference>
<proteinExistence type="predicted"/>
<sequence>MWEDGTSPACCGFNLLLLQNCCWGRNRRVQPETSRPEAFPHPHRLPAEGNRIGTNRPCSQKFSSGVGTLPQLEPPVVQVVVSNAKNQHQQSDNILPQIANKGGQNNFQSNSDERPKPTQPFTTRFGTPMDKVPFSRNSKIVGNKVEKD</sequence>
<feature type="region of interest" description="Disordered" evidence="1">
    <location>
        <begin position="32"/>
        <end position="69"/>
    </location>
</feature>
<dbReference type="EMBL" id="JAGKHQ010000002">
    <property type="protein sequence ID" value="KAG7522027.1"/>
    <property type="molecule type" value="Genomic_DNA"/>
</dbReference>
<gene>
    <name evidence="2" type="ORF">JOB18_011453</name>
</gene>
<keyword evidence="3" id="KW-1185">Reference proteome</keyword>
<evidence type="ECO:0000313" key="2">
    <source>
        <dbReference type="EMBL" id="KAG7522027.1"/>
    </source>
</evidence>
<reference evidence="2 3" key="1">
    <citation type="journal article" date="2021" name="Sci. Rep.">
        <title>Chromosome anchoring in Senegalese sole (Solea senegalensis) reveals sex-associated markers and genome rearrangements in flatfish.</title>
        <authorList>
            <person name="Guerrero-Cozar I."/>
            <person name="Gomez-Garrido J."/>
            <person name="Berbel C."/>
            <person name="Martinez-Blanch J.F."/>
            <person name="Alioto T."/>
            <person name="Claros M.G."/>
            <person name="Gagnaire P.A."/>
            <person name="Manchado M."/>
        </authorList>
    </citation>
    <scope>NUCLEOTIDE SEQUENCE [LARGE SCALE GENOMIC DNA]</scope>
    <source>
        <strain evidence="2">Sse05_10M</strain>
    </source>
</reference>
<protein>
    <submittedName>
        <fullName evidence="2">Uncharacterized protein</fullName>
    </submittedName>
</protein>
<comment type="caution">
    <text evidence="2">The sequence shown here is derived from an EMBL/GenBank/DDBJ whole genome shotgun (WGS) entry which is preliminary data.</text>
</comment>
<name>A0AAV6SZ04_SOLSE</name>
<dbReference type="AlphaFoldDB" id="A0AAV6SZ04"/>
<feature type="compositionally biased region" description="Polar residues" evidence="1">
    <location>
        <begin position="52"/>
        <end position="66"/>
    </location>
</feature>
<organism evidence="2 3">
    <name type="scientific">Solea senegalensis</name>
    <name type="common">Senegalese sole</name>
    <dbReference type="NCBI Taxonomy" id="28829"/>
    <lineage>
        <taxon>Eukaryota</taxon>
        <taxon>Metazoa</taxon>
        <taxon>Chordata</taxon>
        <taxon>Craniata</taxon>
        <taxon>Vertebrata</taxon>
        <taxon>Euteleostomi</taxon>
        <taxon>Actinopterygii</taxon>
        <taxon>Neopterygii</taxon>
        <taxon>Teleostei</taxon>
        <taxon>Neoteleostei</taxon>
        <taxon>Acanthomorphata</taxon>
        <taxon>Carangaria</taxon>
        <taxon>Pleuronectiformes</taxon>
        <taxon>Pleuronectoidei</taxon>
        <taxon>Soleidae</taxon>
        <taxon>Solea</taxon>
    </lineage>
</organism>